<proteinExistence type="predicted"/>
<dbReference type="EMBL" id="FPJO01000003">
    <property type="protein sequence ID" value="SFX47255.1"/>
    <property type="molecule type" value="Genomic_DNA"/>
</dbReference>
<feature type="transmembrane region" description="Helical" evidence="2">
    <location>
        <begin position="46"/>
        <end position="67"/>
    </location>
</feature>
<feature type="transmembrane region" description="Helical" evidence="2">
    <location>
        <begin position="283"/>
        <end position="303"/>
    </location>
</feature>
<feature type="compositionally biased region" description="Basic and acidic residues" evidence="1">
    <location>
        <begin position="331"/>
        <end position="341"/>
    </location>
</feature>
<accession>A0A1K1XCI3</accession>
<sequence>MSSWRSWHRPLVLFTAAMAVMTVVSAIGLIADDRVLAGAAIWFKPFKFAVSFVVYALALAWMLTLVIRGRRIGWWAGTVVALSSLVEMAIITGQVIRGKRSHFNHATPFDETLFSAMAVTVVILWTGTLVIAILLLRARITDRASAWAIRSGVLLTLVGAGFGFLMTQPTPEQRAAGILDTADVIGAHTVGVPDGGPSMPLTGWSTTGGDLRIPHFIGMHALQLLPLFLVALVCLAPRFPRLRDPRVRLRLVLVASGTYAAVVALVTWQALRGQPLIHPDGATLGAAALIVVASAVAACFWALRPAPVQQRPYSHHGSGAGPDSGSDFDSDSDRSQKELLS</sequence>
<keyword evidence="2" id="KW-1133">Transmembrane helix</keyword>
<evidence type="ECO:0000313" key="3">
    <source>
        <dbReference type="EMBL" id="SFX47255.1"/>
    </source>
</evidence>
<keyword evidence="2" id="KW-0812">Transmembrane</keyword>
<evidence type="ECO:0000256" key="1">
    <source>
        <dbReference type="SAM" id="MobiDB-lite"/>
    </source>
</evidence>
<keyword evidence="2" id="KW-0472">Membrane</keyword>
<name>A0A1K1XCI3_STRAR</name>
<feature type="transmembrane region" description="Helical" evidence="2">
    <location>
        <begin position="74"/>
        <end position="96"/>
    </location>
</feature>
<feature type="transmembrane region" description="Helical" evidence="2">
    <location>
        <begin position="251"/>
        <end position="271"/>
    </location>
</feature>
<dbReference type="Proteomes" id="UP000181909">
    <property type="component" value="Unassembled WGS sequence"/>
</dbReference>
<dbReference type="AlphaFoldDB" id="A0A1K1XCI3"/>
<dbReference type="STRING" id="1893.SAMN02787144_1003241"/>
<evidence type="ECO:0000256" key="2">
    <source>
        <dbReference type="SAM" id="Phobius"/>
    </source>
</evidence>
<organism evidence="3 4">
    <name type="scientific">Streptomyces atratus</name>
    <dbReference type="NCBI Taxonomy" id="1893"/>
    <lineage>
        <taxon>Bacteria</taxon>
        <taxon>Bacillati</taxon>
        <taxon>Actinomycetota</taxon>
        <taxon>Actinomycetes</taxon>
        <taxon>Kitasatosporales</taxon>
        <taxon>Streptomycetaceae</taxon>
        <taxon>Streptomyces</taxon>
    </lineage>
</organism>
<feature type="transmembrane region" description="Helical" evidence="2">
    <location>
        <begin position="217"/>
        <end position="239"/>
    </location>
</feature>
<feature type="transmembrane region" description="Helical" evidence="2">
    <location>
        <begin position="116"/>
        <end position="135"/>
    </location>
</feature>
<feature type="transmembrane region" description="Helical" evidence="2">
    <location>
        <begin position="147"/>
        <end position="166"/>
    </location>
</feature>
<protein>
    <submittedName>
        <fullName evidence="3">Uncharacterized protein</fullName>
    </submittedName>
</protein>
<evidence type="ECO:0000313" key="4">
    <source>
        <dbReference type="Proteomes" id="UP000181909"/>
    </source>
</evidence>
<reference evidence="3 4" key="1">
    <citation type="submission" date="2016-11" db="EMBL/GenBank/DDBJ databases">
        <authorList>
            <person name="Jaros S."/>
            <person name="Januszkiewicz K."/>
            <person name="Wedrychowicz H."/>
        </authorList>
    </citation>
    <scope>NUCLEOTIDE SEQUENCE [LARGE SCALE GENOMIC DNA]</scope>
    <source>
        <strain evidence="3 4">OK807</strain>
    </source>
</reference>
<gene>
    <name evidence="3" type="ORF">SAMN02787144_1003241</name>
</gene>
<feature type="region of interest" description="Disordered" evidence="1">
    <location>
        <begin position="311"/>
        <end position="341"/>
    </location>
</feature>
<feature type="transmembrane region" description="Helical" evidence="2">
    <location>
        <begin position="12"/>
        <end position="31"/>
    </location>
</feature>